<keyword evidence="2" id="KW-1185">Reference proteome</keyword>
<reference evidence="2" key="2">
    <citation type="submission" date="2019-10" db="EMBL/GenBank/DDBJ databases">
        <title>A de novo genome assembly of a pear dwarfing rootstock.</title>
        <authorList>
            <person name="Wang F."/>
            <person name="Wang J."/>
            <person name="Li S."/>
            <person name="Zhang Y."/>
            <person name="Fang M."/>
            <person name="Ma L."/>
            <person name="Zhao Y."/>
            <person name="Jiang S."/>
        </authorList>
    </citation>
    <scope>NUCLEOTIDE SEQUENCE [LARGE SCALE GENOMIC DNA]</scope>
</reference>
<organism evidence="1 2">
    <name type="scientific">Pyrus ussuriensis x Pyrus communis</name>
    <dbReference type="NCBI Taxonomy" id="2448454"/>
    <lineage>
        <taxon>Eukaryota</taxon>
        <taxon>Viridiplantae</taxon>
        <taxon>Streptophyta</taxon>
        <taxon>Embryophyta</taxon>
        <taxon>Tracheophyta</taxon>
        <taxon>Spermatophyta</taxon>
        <taxon>Magnoliopsida</taxon>
        <taxon>eudicotyledons</taxon>
        <taxon>Gunneridae</taxon>
        <taxon>Pentapetalae</taxon>
        <taxon>rosids</taxon>
        <taxon>fabids</taxon>
        <taxon>Rosales</taxon>
        <taxon>Rosaceae</taxon>
        <taxon>Amygdaloideae</taxon>
        <taxon>Maleae</taxon>
        <taxon>Pyrus</taxon>
    </lineage>
</organism>
<evidence type="ECO:0000313" key="2">
    <source>
        <dbReference type="Proteomes" id="UP000327157"/>
    </source>
</evidence>
<protein>
    <submittedName>
        <fullName evidence="1">Uncharacterized protein</fullName>
    </submittedName>
</protein>
<gene>
    <name evidence="1" type="ORF">D8674_012997</name>
</gene>
<dbReference type="AlphaFoldDB" id="A0A5N5GPA7"/>
<dbReference type="EMBL" id="SMOL01000401">
    <property type="protein sequence ID" value="KAB2617128.1"/>
    <property type="molecule type" value="Genomic_DNA"/>
</dbReference>
<evidence type="ECO:0000313" key="1">
    <source>
        <dbReference type="EMBL" id="KAB2617128.1"/>
    </source>
</evidence>
<sequence>MTSFLASSSSSHIMPVLLQSSSGISHKVQVTYDDWKLFWRLSKPRDLLRNLDAVSETLRESHWFLKTPPTSRSFSVQNPCVYDKSWLVFQSETTEIGAVPSSCSGEVHTQHRWAFSQDTPATYFFLGLLFTRPKSPTWLFFLFITRSSSQQVGY</sequence>
<name>A0A5N5GPA7_9ROSA</name>
<proteinExistence type="predicted"/>
<dbReference type="Proteomes" id="UP000327157">
    <property type="component" value="Chromosome 15"/>
</dbReference>
<reference evidence="1 2" key="1">
    <citation type="submission" date="2019-09" db="EMBL/GenBank/DDBJ databases">
        <authorList>
            <person name="Ou C."/>
        </authorList>
    </citation>
    <scope>NUCLEOTIDE SEQUENCE [LARGE SCALE GENOMIC DNA]</scope>
    <source>
        <strain evidence="1">S2</strain>
        <tissue evidence="1">Leaf</tissue>
    </source>
</reference>
<comment type="caution">
    <text evidence="1">The sequence shown here is derived from an EMBL/GenBank/DDBJ whole genome shotgun (WGS) entry which is preliminary data.</text>
</comment>
<reference evidence="1 2" key="3">
    <citation type="submission" date="2019-11" db="EMBL/GenBank/DDBJ databases">
        <title>A de novo genome assembly of a pear dwarfing rootstock.</title>
        <authorList>
            <person name="Wang F."/>
            <person name="Wang J."/>
            <person name="Li S."/>
            <person name="Zhang Y."/>
            <person name="Fang M."/>
            <person name="Ma L."/>
            <person name="Zhao Y."/>
            <person name="Jiang S."/>
        </authorList>
    </citation>
    <scope>NUCLEOTIDE SEQUENCE [LARGE SCALE GENOMIC DNA]</scope>
    <source>
        <strain evidence="1">S2</strain>
        <tissue evidence="1">Leaf</tissue>
    </source>
</reference>
<accession>A0A5N5GPA7</accession>